<dbReference type="InParanoid" id="A0A409X2E5"/>
<keyword evidence="3" id="KW-1185">Reference proteome</keyword>
<comment type="caution">
    <text evidence="2">The sequence shown here is derived from an EMBL/GenBank/DDBJ whole genome shotgun (WGS) entry which is preliminary data.</text>
</comment>
<dbReference type="Proteomes" id="UP000284706">
    <property type="component" value="Unassembled WGS sequence"/>
</dbReference>
<sequence>MERRSQKRKRQDDPPPLNDASRPLTRSRFRDRAHPSLIDDHSFDRKTIAPQLQALAAELERYLKSQTGFRGEAYYLFLLRQRRTLENTTSLSPAELQDVSGVSLPYVLSSQLLPGHEYRNQVEDRFEALEKVRLETYISLYAPPSSTRRQTRAGGARPWQRDYPKPSTLAYQYYIVQRNRRLAFRTGYPLYTLPTEPELISPGVYLYQLLQDRATQSAPHIEELADFRDAFKAARMVFKTVPSARTHSIKEDMAKAALEVAVPNNEGFCWTKEQPVYKGCRASIDVARIHQESGISLTFVEIKLLEGSGGDPFYQSNGYYAISIREFAHLREISPLTAFFISFVGNYVKFATALCDTLEGPHIARRVVGSVELLNSDDLEMIHKLAYSFWCYRQAILRLEAEFIRVYSSLKSPMLPSSPSVAALSPLPSRICNAPLVGLAGTGLAVIETLIVGRLHCAIFSLPIGETSSVPGLPTLLGNHSLLPSSPKNPIWLVEVSPRRQRYCTDAHMALAAEGYAPAYLCSFSPRRDAILKEGELPWIEPEVDPILTYHAIQPLLAPAEPMKKGWIPLESFKRGSISGNVRSKLINSLDRIQTILVAQGIFAPDSPNEQNIYIHVKWQKGRGEDATYVPLQRTDQDSAIDIRLTDFRRAAMKKWEEHEAYSHESVVAWLEN</sequence>
<evidence type="ECO:0000313" key="3">
    <source>
        <dbReference type="Proteomes" id="UP000284706"/>
    </source>
</evidence>
<proteinExistence type="predicted"/>
<gene>
    <name evidence="2" type="ORF">CVT26_008410</name>
</gene>
<protein>
    <submittedName>
        <fullName evidence="2">Uncharacterized protein</fullName>
    </submittedName>
</protein>
<name>A0A409X2E5_9AGAR</name>
<feature type="region of interest" description="Disordered" evidence="1">
    <location>
        <begin position="1"/>
        <end position="31"/>
    </location>
</feature>
<evidence type="ECO:0000313" key="2">
    <source>
        <dbReference type="EMBL" id="PPQ84921.1"/>
    </source>
</evidence>
<organism evidence="2 3">
    <name type="scientific">Gymnopilus dilepis</name>
    <dbReference type="NCBI Taxonomy" id="231916"/>
    <lineage>
        <taxon>Eukaryota</taxon>
        <taxon>Fungi</taxon>
        <taxon>Dikarya</taxon>
        <taxon>Basidiomycota</taxon>
        <taxon>Agaricomycotina</taxon>
        <taxon>Agaricomycetes</taxon>
        <taxon>Agaricomycetidae</taxon>
        <taxon>Agaricales</taxon>
        <taxon>Agaricineae</taxon>
        <taxon>Hymenogastraceae</taxon>
        <taxon>Gymnopilus</taxon>
    </lineage>
</organism>
<accession>A0A409X2E5</accession>
<dbReference type="AlphaFoldDB" id="A0A409X2E5"/>
<evidence type="ECO:0000256" key="1">
    <source>
        <dbReference type="SAM" id="MobiDB-lite"/>
    </source>
</evidence>
<reference evidence="2 3" key="1">
    <citation type="journal article" date="2018" name="Evol. Lett.">
        <title>Horizontal gene cluster transfer increased hallucinogenic mushroom diversity.</title>
        <authorList>
            <person name="Reynolds H.T."/>
            <person name="Vijayakumar V."/>
            <person name="Gluck-Thaler E."/>
            <person name="Korotkin H.B."/>
            <person name="Matheny P.B."/>
            <person name="Slot J.C."/>
        </authorList>
    </citation>
    <scope>NUCLEOTIDE SEQUENCE [LARGE SCALE GENOMIC DNA]</scope>
    <source>
        <strain evidence="2 3">SRW20</strain>
    </source>
</reference>
<dbReference type="EMBL" id="NHYE01004381">
    <property type="protein sequence ID" value="PPQ84921.1"/>
    <property type="molecule type" value="Genomic_DNA"/>
</dbReference>